<dbReference type="GO" id="GO:0022904">
    <property type="term" value="P:respiratory electron transport chain"/>
    <property type="evidence" value="ECO:0007669"/>
    <property type="project" value="InterPro"/>
</dbReference>
<dbReference type="EMBL" id="JAGMWT010000010">
    <property type="protein sequence ID" value="KAH7121245.1"/>
    <property type="molecule type" value="Genomic_DNA"/>
</dbReference>
<comment type="similarity">
    <text evidence="2">Belongs to the complex I NDUFA5 subunit family.</text>
</comment>
<sequence length="242" mass="26824">MRAAVRLLASVKPGQFLEAGTPTGLTGLVTHPSPRSTLLYLYSSTLDKLSQIPESSVYRQSTEALTKHRLNIIKAAQPPGLKEWQERLAAQVAETPNAFKQKTTSLGVNTFVPKPRTPDERSKAAEWDGEVASKFPEGIRTNKERKSHYANIAGTPEYSTDFAFKEPVLDHEPQLTAEQISEVENQIGAGLIEEVIQVAEGEHGLVDEMIKSKGWEALEEPAPEGQWSYHERVNTHTNTQKP</sequence>
<gene>
    <name evidence="10" type="ORF">B0J11DRAFT_61880</name>
</gene>
<feature type="region of interest" description="Disordered" evidence="9">
    <location>
        <begin position="221"/>
        <end position="242"/>
    </location>
</feature>
<comment type="subcellular location">
    <subcellularLocation>
        <location evidence="1">Mitochondrion inner membrane</location>
        <topology evidence="1">Peripheral membrane protein</topology>
        <orientation evidence="1">Matrix side</orientation>
    </subcellularLocation>
</comment>
<protein>
    <submittedName>
        <fullName evidence="10">ETC complex I subunit conserved region-domain-containing protein</fullName>
    </submittedName>
</protein>
<evidence type="ECO:0000256" key="6">
    <source>
        <dbReference type="ARBA" id="ARBA00022982"/>
    </source>
</evidence>
<keyword evidence="7" id="KW-0496">Mitochondrion</keyword>
<keyword evidence="3" id="KW-0813">Transport</keyword>
<dbReference type="Proteomes" id="UP000700596">
    <property type="component" value="Unassembled WGS sequence"/>
</dbReference>
<name>A0A9P9DIG9_9PLEO</name>
<organism evidence="10 11">
    <name type="scientific">Dendryphion nanum</name>
    <dbReference type="NCBI Taxonomy" id="256645"/>
    <lineage>
        <taxon>Eukaryota</taxon>
        <taxon>Fungi</taxon>
        <taxon>Dikarya</taxon>
        <taxon>Ascomycota</taxon>
        <taxon>Pezizomycotina</taxon>
        <taxon>Dothideomycetes</taxon>
        <taxon>Pleosporomycetidae</taxon>
        <taxon>Pleosporales</taxon>
        <taxon>Torulaceae</taxon>
        <taxon>Dendryphion</taxon>
    </lineage>
</organism>
<dbReference type="GO" id="GO:0005743">
    <property type="term" value="C:mitochondrial inner membrane"/>
    <property type="evidence" value="ECO:0007669"/>
    <property type="project" value="UniProtKB-SubCell"/>
</dbReference>
<evidence type="ECO:0000256" key="3">
    <source>
        <dbReference type="ARBA" id="ARBA00022448"/>
    </source>
</evidence>
<proteinExistence type="inferred from homology"/>
<dbReference type="AlphaFoldDB" id="A0A9P9DIG9"/>
<keyword evidence="4" id="KW-0679">Respiratory chain</keyword>
<reference evidence="10" key="1">
    <citation type="journal article" date="2021" name="Nat. Commun.">
        <title>Genetic determinants of endophytism in the Arabidopsis root mycobiome.</title>
        <authorList>
            <person name="Mesny F."/>
            <person name="Miyauchi S."/>
            <person name="Thiergart T."/>
            <person name="Pickel B."/>
            <person name="Atanasova L."/>
            <person name="Karlsson M."/>
            <person name="Huettel B."/>
            <person name="Barry K.W."/>
            <person name="Haridas S."/>
            <person name="Chen C."/>
            <person name="Bauer D."/>
            <person name="Andreopoulos W."/>
            <person name="Pangilinan J."/>
            <person name="LaButti K."/>
            <person name="Riley R."/>
            <person name="Lipzen A."/>
            <person name="Clum A."/>
            <person name="Drula E."/>
            <person name="Henrissat B."/>
            <person name="Kohler A."/>
            <person name="Grigoriev I.V."/>
            <person name="Martin F.M."/>
            <person name="Hacquard S."/>
        </authorList>
    </citation>
    <scope>NUCLEOTIDE SEQUENCE</scope>
    <source>
        <strain evidence="10">MPI-CAGE-CH-0243</strain>
    </source>
</reference>
<dbReference type="OrthoDB" id="286811at2759"/>
<evidence type="ECO:0000313" key="10">
    <source>
        <dbReference type="EMBL" id="KAH7121245.1"/>
    </source>
</evidence>
<evidence type="ECO:0000256" key="9">
    <source>
        <dbReference type="SAM" id="MobiDB-lite"/>
    </source>
</evidence>
<dbReference type="PANTHER" id="PTHR12653">
    <property type="entry name" value="NADH-UBIQUINONE OXIDOREDUCTASE 13 KD-B SUBUNIT"/>
    <property type="match status" value="1"/>
</dbReference>
<evidence type="ECO:0000256" key="2">
    <source>
        <dbReference type="ARBA" id="ARBA00010261"/>
    </source>
</evidence>
<keyword evidence="8" id="KW-0472">Membrane</keyword>
<dbReference type="Pfam" id="PF04716">
    <property type="entry name" value="ETC_C1_NDUFA5"/>
    <property type="match status" value="1"/>
</dbReference>
<evidence type="ECO:0000256" key="8">
    <source>
        <dbReference type="ARBA" id="ARBA00023136"/>
    </source>
</evidence>
<dbReference type="InterPro" id="IPR006806">
    <property type="entry name" value="NDUFA5"/>
</dbReference>
<accession>A0A9P9DIG9</accession>
<evidence type="ECO:0000256" key="5">
    <source>
        <dbReference type="ARBA" id="ARBA00022792"/>
    </source>
</evidence>
<keyword evidence="6" id="KW-0249">Electron transport</keyword>
<evidence type="ECO:0000313" key="11">
    <source>
        <dbReference type="Proteomes" id="UP000700596"/>
    </source>
</evidence>
<evidence type="ECO:0000256" key="4">
    <source>
        <dbReference type="ARBA" id="ARBA00022660"/>
    </source>
</evidence>
<dbReference type="PANTHER" id="PTHR12653:SF0">
    <property type="entry name" value="NADH DEHYDROGENASE [UBIQUINONE] 1 ALPHA SUBCOMPLEX SUBUNIT 5"/>
    <property type="match status" value="1"/>
</dbReference>
<keyword evidence="11" id="KW-1185">Reference proteome</keyword>
<evidence type="ECO:0000256" key="1">
    <source>
        <dbReference type="ARBA" id="ARBA00004443"/>
    </source>
</evidence>
<comment type="caution">
    <text evidence="10">The sequence shown here is derived from an EMBL/GenBank/DDBJ whole genome shotgun (WGS) entry which is preliminary data.</text>
</comment>
<keyword evidence="5" id="KW-0999">Mitochondrion inner membrane</keyword>
<evidence type="ECO:0000256" key="7">
    <source>
        <dbReference type="ARBA" id="ARBA00023128"/>
    </source>
</evidence>